<evidence type="ECO:0000313" key="2">
    <source>
        <dbReference type="Proteomes" id="UP001186974"/>
    </source>
</evidence>
<gene>
    <name evidence="1" type="ORF">LTS18_008121</name>
</gene>
<comment type="caution">
    <text evidence="1">The sequence shown here is derived from an EMBL/GenBank/DDBJ whole genome shotgun (WGS) entry which is preliminary data.</text>
</comment>
<sequence>ASQASASQGIAILHVNLFYCHSIVLLTRPFFLFILNAEIQREVDRVATGNLPPRSFERMSKFSEACVIASTHSVVLVENAFEAGYLPRRNPVVIYFLFAAALILLSNEFAPLYENATADHCISTSIKIMKYCAETDPQASRLVYILVTFSDVVVKQRQHKAHNQRQLQAHIAPPLARHSNFAPQQSQGNTPQPPTTNGYNMPASLHNLESPRPDAVKDAIVEQRNQQQQGSSLHAAFGATPNALPQTATPPINLSSMSQTAGQAVLSNASPHHRTAIPTAVPSPSTSIHGRPPTRLSLSNLMELSALDSTRFADTNSTSDQNEQFDFDTLWAWPTNTPAAGTPGPDNMQGISDSAVPLFGVMDG</sequence>
<organism evidence="1 2">
    <name type="scientific">Coniosporium uncinatum</name>
    <dbReference type="NCBI Taxonomy" id="93489"/>
    <lineage>
        <taxon>Eukaryota</taxon>
        <taxon>Fungi</taxon>
        <taxon>Dikarya</taxon>
        <taxon>Ascomycota</taxon>
        <taxon>Pezizomycotina</taxon>
        <taxon>Dothideomycetes</taxon>
        <taxon>Dothideomycetes incertae sedis</taxon>
        <taxon>Coniosporium</taxon>
    </lineage>
</organism>
<dbReference type="Proteomes" id="UP001186974">
    <property type="component" value="Unassembled WGS sequence"/>
</dbReference>
<evidence type="ECO:0000313" key="1">
    <source>
        <dbReference type="EMBL" id="KAK3078223.1"/>
    </source>
</evidence>
<feature type="non-terminal residue" evidence="1">
    <location>
        <position position="1"/>
    </location>
</feature>
<dbReference type="EMBL" id="JAWDJW010002087">
    <property type="protein sequence ID" value="KAK3078223.1"/>
    <property type="molecule type" value="Genomic_DNA"/>
</dbReference>
<protein>
    <submittedName>
        <fullName evidence="1">Uncharacterized protein</fullName>
    </submittedName>
</protein>
<accession>A0ACC3DNT4</accession>
<proteinExistence type="predicted"/>
<name>A0ACC3DNT4_9PEZI</name>
<keyword evidence="2" id="KW-1185">Reference proteome</keyword>
<reference evidence="1" key="1">
    <citation type="submission" date="2024-09" db="EMBL/GenBank/DDBJ databases">
        <title>Black Yeasts Isolated from many extreme environments.</title>
        <authorList>
            <person name="Coleine C."/>
            <person name="Stajich J.E."/>
            <person name="Selbmann L."/>
        </authorList>
    </citation>
    <scope>NUCLEOTIDE SEQUENCE</scope>
    <source>
        <strain evidence="1">CCFEE 5737</strain>
    </source>
</reference>